<gene>
    <name evidence="1" type="ORF">SAMEA4504048_01073</name>
</gene>
<dbReference type="RefSeq" id="WP_157737852.1">
    <property type="nucleotide sequence ID" value="NZ_LT906454.1"/>
</dbReference>
<proteinExistence type="predicted"/>
<protein>
    <submittedName>
        <fullName evidence="1">Uncharacterized protein</fullName>
    </submittedName>
</protein>
<organism evidence="1 2">
    <name type="scientific">Streptococcus acidominimus</name>
    <dbReference type="NCBI Taxonomy" id="1326"/>
    <lineage>
        <taxon>Bacteria</taxon>
        <taxon>Bacillati</taxon>
        <taxon>Bacillota</taxon>
        <taxon>Bacilli</taxon>
        <taxon>Lactobacillales</taxon>
        <taxon>Streptococcaceae</taxon>
        <taxon>Streptococcus</taxon>
    </lineage>
</organism>
<dbReference type="AlphaFoldDB" id="A0A239X0C7"/>
<evidence type="ECO:0000313" key="2">
    <source>
        <dbReference type="Proteomes" id="UP000215144"/>
    </source>
</evidence>
<dbReference type="KEGG" id="saco:SAME_01073"/>
<dbReference type="Proteomes" id="UP000215144">
    <property type="component" value="Chromosome 1"/>
</dbReference>
<evidence type="ECO:0000313" key="1">
    <source>
        <dbReference type="EMBL" id="SNV39989.1"/>
    </source>
</evidence>
<dbReference type="EMBL" id="LT906454">
    <property type="protein sequence ID" value="SNV39989.1"/>
    <property type="molecule type" value="Genomic_DNA"/>
</dbReference>
<accession>A0A239X0C7</accession>
<reference evidence="1 2" key="1">
    <citation type="submission" date="2017-06" db="EMBL/GenBank/DDBJ databases">
        <authorList>
            <consortium name="Pathogen Informatics"/>
        </authorList>
    </citation>
    <scope>NUCLEOTIDE SEQUENCE [LARGE SCALE GENOMIC DNA]</scope>
    <source>
        <strain evidence="1 2">NCTC11291</strain>
    </source>
</reference>
<dbReference type="OrthoDB" id="2339968at2"/>
<sequence>MATTSFTKNFSLPKSKSEKFVNLMASDTSLTLPKEFNSRYEHPNHYREAMREVFGK</sequence>
<name>A0A239X0C7_STRAI</name>